<reference evidence="5 6" key="1">
    <citation type="submission" date="2019-02" db="EMBL/GenBank/DDBJ databases">
        <title>Genomic Encyclopedia of Type Strains, Phase IV (KMG-IV): sequencing the most valuable type-strain genomes for metagenomic binning, comparative biology and taxonomic classification.</title>
        <authorList>
            <person name="Goeker M."/>
        </authorList>
    </citation>
    <scope>NUCLEOTIDE SEQUENCE [LARGE SCALE GENOMIC DNA]</scope>
    <source>
        <strain evidence="5 6">DSM 45622</strain>
    </source>
</reference>
<dbReference type="PROSITE" id="PS50987">
    <property type="entry name" value="HTH_ARSR_2"/>
    <property type="match status" value="1"/>
</dbReference>
<dbReference type="EMBL" id="SGXD01000003">
    <property type="protein sequence ID" value="RZS87438.1"/>
    <property type="molecule type" value="Genomic_DNA"/>
</dbReference>
<sequence length="107" mass="11935">MLADVKRHLDHPAPEELELTRVLFALSDPLRLALVRQLAGEGPQEVQSCLPDAGELPKSTLSHQLKTLREAGVIRNEPQGRQRLLTLRREELDARFPGLLDAVLSRG</sequence>
<dbReference type="Pfam" id="PF12840">
    <property type="entry name" value="HTH_20"/>
    <property type="match status" value="1"/>
</dbReference>
<name>A0A4Q7NQQ5_9ACTN</name>
<protein>
    <submittedName>
        <fullName evidence="5">ArsR family transcriptional regulator</fullName>
    </submittedName>
</protein>
<dbReference type="InterPro" id="IPR051081">
    <property type="entry name" value="HTH_MetalResp_TranReg"/>
</dbReference>
<organism evidence="5 6">
    <name type="scientific">Motilibacter rhizosphaerae</name>
    <dbReference type="NCBI Taxonomy" id="598652"/>
    <lineage>
        <taxon>Bacteria</taxon>
        <taxon>Bacillati</taxon>
        <taxon>Actinomycetota</taxon>
        <taxon>Actinomycetes</taxon>
        <taxon>Motilibacterales</taxon>
        <taxon>Motilibacteraceae</taxon>
        <taxon>Motilibacter</taxon>
    </lineage>
</organism>
<dbReference type="InterPro" id="IPR036390">
    <property type="entry name" value="WH_DNA-bd_sf"/>
</dbReference>
<dbReference type="InterPro" id="IPR001845">
    <property type="entry name" value="HTH_ArsR_DNA-bd_dom"/>
</dbReference>
<keyword evidence="6" id="KW-1185">Reference proteome</keyword>
<keyword evidence="1" id="KW-0805">Transcription regulation</keyword>
<gene>
    <name evidence="5" type="ORF">EV189_2868</name>
</gene>
<evidence type="ECO:0000313" key="6">
    <source>
        <dbReference type="Proteomes" id="UP000293638"/>
    </source>
</evidence>
<evidence type="ECO:0000256" key="3">
    <source>
        <dbReference type="ARBA" id="ARBA00023163"/>
    </source>
</evidence>
<dbReference type="GO" id="GO:0003700">
    <property type="term" value="F:DNA-binding transcription factor activity"/>
    <property type="evidence" value="ECO:0007669"/>
    <property type="project" value="InterPro"/>
</dbReference>
<evidence type="ECO:0000313" key="5">
    <source>
        <dbReference type="EMBL" id="RZS87438.1"/>
    </source>
</evidence>
<keyword evidence="3" id="KW-0804">Transcription</keyword>
<comment type="caution">
    <text evidence="5">The sequence shown here is derived from an EMBL/GenBank/DDBJ whole genome shotgun (WGS) entry which is preliminary data.</text>
</comment>
<proteinExistence type="predicted"/>
<evidence type="ECO:0000259" key="4">
    <source>
        <dbReference type="PROSITE" id="PS50987"/>
    </source>
</evidence>
<feature type="domain" description="HTH arsR-type" evidence="4">
    <location>
        <begin position="11"/>
        <end position="107"/>
    </location>
</feature>
<dbReference type="RefSeq" id="WP_130493558.1">
    <property type="nucleotide sequence ID" value="NZ_SGXD01000003.1"/>
</dbReference>
<dbReference type="CDD" id="cd00090">
    <property type="entry name" value="HTH_ARSR"/>
    <property type="match status" value="1"/>
</dbReference>
<accession>A0A4Q7NQQ5</accession>
<dbReference type="OrthoDB" id="4471357at2"/>
<dbReference type="PRINTS" id="PR00778">
    <property type="entry name" value="HTHARSR"/>
</dbReference>
<dbReference type="PANTHER" id="PTHR33154">
    <property type="entry name" value="TRANSCRIPTIONAL REGULATOR, ARSR FAMILY"/>
    <property type="match status" value="1"/>
</dbReference>
<dbReference type="Proteomes" id="UP000293638">
    <property type="component" value="Unassembled WGS sequence"/>
</dbReference>
<dbReference type="InterPro" id="IPR036388">
    <property type="entry name" value="WH-like_DNA-bd_sf"/>
</dbReference>
<dbReference type="SMART" id="SM00418">
    <property type="entry name" value="HTH_ARSR"/>
    <property type="match status" value="1"/>
</dbReference>
<dbReference type="InterPro" id="IPR011991">
    <property type="entry name" value="ArsR-like_HTH"/>
</dbReference>
<dbReference type="PANTHER" id="PTHR33154:SF12">
    <property type="entry name" value="TRANSCRIPTIONAL REGULATORY PROTEIN"/>
    <property type="match status" value="1"/>
</dbReference>
<keyword evidence="2" id="KW-0238">DNA-binding</keyword>
<evidence type="ECO:0000256" key="2">
    <source>
        <dbReference type="ARBA" id="ARBA00023125"/>
    </source>
</evidence>
<dbReference type="GO" id="GO:0003677">
    <property type="term" value="F:DNA binding"/>
    <property type="evidence" value="ECO:0007669"/>
    <property type="project" value="UniProtKB-KW"/>
</dbReference>
<dbReference type="Gene3D" id="1.10.10.10">
    <property type="entry name" value="Winged helix-like DNA-binding domain superfamily/Winged helix DNA-binding domain"/>
    <property type="match status" value="1"/>
</dbReference>
<evidence type="ECO:0000256" key="1">
    <source>
        <dbReference type="ARBA" id="ARBA00023015"/>
    </source>
</evidence>
<dbReference type="SUPFAM" id="SSF46785">
    <property type="entry name" value="Winged helix' DNA-binding domain"/>
    <property type="match status" value="1"/>
</dbReference>
<dbReference type="AlphaFoldDB" id="A0A4Q7NQQ5"/>